<accession>A0A6N9NN38</accession>
<dbReference type="HAMAP" id="MF_00457">
    <property type="entry name" value="UPF0173"/>
    <property type="match status" value="1"/>
</dbReference>
<dbReference type="NCBIfam" id="NF001911">
    <property type="entry name" value="PRK00685.1"/>
    <property type="match status" value="1"/>
</dbReference>
<evidence type="ECO:0000313" key="4">
    <source>
        <dbReference type="EMBL" id="NBG67279.1"/>
    </source>
</evidence>
<proteinExistence type="inferred from homology"/>
<evidence type="ECO:0000259" key="3">
    <source>
        <dbReference type="SMART" id="SM00849"/>
    </source>
</evidence>
<sequence>MTITYYGHSCFGVKTNNCSILFDPFIRPNELARDINIDSISADYIVVTHGHSDHIADLEYIAKRTNAKVISNFEIIQWCSKMGIENVHAMNTGGKFAFEFGTIKSVFAAHSSSLPDGSYGGNPNGYIIKSGGKSIYYAGDTALSSEMKLIGDYDQIDLAFLPIGDNFTMGVKDAITAAGFVGCNEVIGMHYDTFPPIKLDGEKAIKDFNSKGVNLQLMSIGATIEI</sequence>
<dbReference type="RefSeq" id="WP_160634232.1">
    <property type="nucleotide sequence ID" value="NZ_WWNE01000018.1"/>
</dbReference>
<organism evidence="4 5">
    <name type="scientific">Acidiluteibacter ferrifornacis</name>
    <dbReference type="NCBI Taxonomy" id="2692424"/>
    <lineage>
        <taxon>Bacteria</taxon>
        <taxon>Pseudomonadati</taxon>
        <taxon>Bacteroidota</taxon>
        <taxon>Flavobacteriia</taxon>
        <taxon>Flavobacteriales</taxon>
        <taxon>Cryomorphaceae</taxon>
        <taxon>Acidiluteibacter</taxon>
    </lineage>
</organism>
<dbReference type="InterPro" id="IPR036866">
    <property type="entry name" value="RibonucZ/Hydroxyglut_hydro"/>
</dbReference>
<name>A0A6N9NN38_9FLAO</name>
<dbReference type="InterPro" id="IPR050114">
    <property type="entry name" value="UPF0173_UPF0282_UlaG_hydrolase"/>
</dbReference>
<protein>
    <recommendedName>
        <fullName evidence="2">UPF0173 metal-dependent hydrolase GQN54_14215</fullName>
    </recommendedName>
</protein>
<dbReference type="AlphaFoldDB" id="A0A6N9NN38"/>
<dbReference type="Proteomes" id="UP000470771">
    <property type="component" value="Unassembled WGS sequence"/>
</dbReference>
<reference evidence="4 5" key="1">
    <citation type="submission" date="2019-12" db="EMBL/GenBank/DDBJ databases">
        <authorList>
            <person name="Zhao J."/>
        </authorList>
    </citation>
    <scope>NUCLEOTIDE SEQUENCE [LARGE SCALE GENOMIC DNA]</scope>
    <source>
        <strain evidence="4 5">S-15</strain>
    </source>
</reference>
<dbReference type="Pfam" id="PF13483">
    <property type="entry name" value="Lactamase_B_3"/>
    <property type="match status" value="1"/>
</dbReference>
<evidence type="ECO:0000313" key="5">
    <source>
        <dbReference type="Proteomes" id="UP000470771"/>
    </source>
</evidence>
<dbReference type="Gene3D" id="3.60.15.10">
    <property type="entry name" value="Ribonuclease Z/Hydroxyacylglutathione hydrolase-like"/>
    <property type="match status" value="1"/>
</dbReference>
<gene>
    <name evidence="4" type="ORF">GQN54_14215</name>
</gene>
<evidence type="ECO:0000256" key="1">
    <source>
        <dbReference type="ARBA" id="ARBA00022801"/>
    </source>
</evidence>
<dbReference type="PANTHER" id="PTHR43546:SF3">
    <property type="entry name" value="UPF0173 METAL-DEPENDENT HYDROLASE MJ1163"/>
    <property type="match status" value="1"/>
</dbReference>
<dbReference type="SUPFAM" id="SSF56281">
    <property type="entry name" value="Metallo-hydrolase/oxidoreductase"/>
    <property type="match status" value="1"/>
</dbReference>
<comment type="similarity">
    <text evidence="2">Belongs to the UPF0173 family.</text>
</comment>
<dbReference type="EMBL" id="WWNE01000018">
    <property type="protein sequence ID" value="NBG67279.1"/>
    <property type="molecule type" value="Genomic_DNA"/>
</dbReference>
<dbReference type="PANTHER" id="PTHR43546">
    <property type="entry name" value="UPF0173 METAL-DEPENDENT HYDROLASE MJ1163-RELATED"/>
    <property type="match status" value="1"/>
</dbReference>
<comment type="caution">
    <text evidence="4">The sequence shown here is derived from an EMBL/GenBank/DDBJ whole genome shotgun (WGS) entry which is preliminary data.</text>
</comment>
<feature type="domain" description="Metallo-beta-lactamase" evidence="3">
    <location>
        <begin position="7"/>
        <end position="190"/>
    </location>
</feature>
<keyword evidence="5" id="KW-1185">Reference proteome</keyword>
<evidence type="ECO:0000256" key="2">
    <source>
        <dbReference type="HAMAP-Rule" id="MF_00457"/>
    </source>
</evidence>
<dbReference type="InterPro" id="IPR001279">
    <property type="entry name" value="Metallo-B-lactamas"/>
</dbReference>
<keyword evidence="1 2" id="KW-0378">Hydrolase</keyword>
<dbReference type="SMART" id="SM00849">
    <property type="entry name" value="Lactamase_B"/>
    <property type="match status" value="1"/>
</dbReference>
<dbReference type="InterPro" id="IPR022877">
    <property type="entry name" value="UPF0173"/>
</dbReference>
<dbReference type="GO" id="GO:0016787">
    <property type="term" value="F:hydrolase activity"/>
    <property type="evidence" value="ECO:0007669"/>
    <property type="project" value="UniProtKB-UniRule"/>
</dbReference>